<dbReference type="PROSITE" id="PS51257">
    <property type="entry name" value="PROKAR_LIPOPROTEIN"/>
    <property type="match status" value="1"/>
</dbReference>
<comment type="caution">
    <text evidence="1">The sequence shown here is derived from an EMBL/GenBank/DDBJ whole genome shotgun (WGS) entry which is preliminary data.</text>
</comment>
<dbReference type="STRING" id="1357400.HMPREF2086_00765"/>
<evidence type="ECO:0000313" key="1">
    <source>
        <dbReference type="EMBL" id="ETD24018.1"/>
    </source>
</evidence>
<gene>
    <name evidence="1" type="ORF">HMPREF2086_00765</name>
</gene>
<keyword evidence="2" id="KW-1185">Reference proteome</keyword>
<dbReference type="EMBL" id="AZJI01000004">
    <property type="protein sequence ID" value="ETD24018.1"/>
    <property type="molecule type" value="Genomic_DNA"/>
</dbReference>
<dbReference type="RefSeq" id="WP_023927489.1">
    <property type="nucleotide sequence ID" value="NZ_KI669454.1"/>
</dbReference>
<protein>
    <recommendedName>
        <fullName evidence="3">Lipoprotein</fullName>
    </recommendedName>
</protein>
<name>V8C9E2_9HELI</name>
<accession>V8C9E2</accession>
<dbReference type="OrthoDB" id="5329047at2"/>
<dbReference type="PATRIC" id="fig|1357400.3.peg.1053"/>
<evidence type="ECO:0000313" key="2">
    <source>
        <dbReference type="Proteomes" id="UP000018731"/>
    </source>
</evidence>
<reference evidence="1 2" key="1">
    <citation type="journal article" date="2014" name="Genome Announc.">
        <title>Draft genome sequences of six enterohepatic helicobacter species isolated from humans and one from rhesus macaques.</title>
        <authorList>
            <person name="Shen Z."/>
            <person name="Sheh A."/>
            <person name="Young S.K."/>
            <person name="Abouelliel A."/>
            <person name="Ward D.V."/>
            <person name="Earl A.M."/>
            <person name="Fox J.G."/>
        </authorList>
    </citation>
    <scope>NUCLEOTIDE SEQUENCE [LARGE SCALE GENOMIC DNA]</scope>
    <source>
        <strain evidence="1 2">MIT 99-5501</strain>
    </source>
</reference>
<sequence length="228" mass="26003">MNLKGKWQFLQCVFSQKFLSVLGIVALAFFLTGCASGALQDFFSNRPISKEGKAKQAKIEEQNSPKDTSKKLLYINSKNFRYYDYATVGVNAKNEIIIELFAAGKTIGNIEIGKRKICILGDCVRKIPAAKRFFGKVSYGDLFDDILLGRDIFRAEGLVIESNTNSHTAIVQRFQKNGEMIFYRRTKEGVIFKNTTTGVTLSLFSYEPQKVIDFEEDEEEERERRMNK</sequence>
<dbReference type="HOGENOM" id="CLU_115795_0_0_7"/>
<dbReference type="Proteomes" id="UP000018731">
    <property type="component" value="Unassembled WGS sequence"/>
</dbReference>
<organism evidence="1 2">
    <name type="scientific">Helicobacter macacae MIT 99-5501</name>
    <dbReference type="NCBI Taxonomy" id="1357400"/>
    <lineage>
        <taxon>Bacteria</taxon>
        <taxon>Pseudomonadati</taxon>
        <taxon>Campylobacterota</taxon>
        <taxon>Epsilonproteobacteria</taxon>
        <taxon>Campylobacterales</taxon>
        <taxon>Helicobacteraceae</taxon>
        <taxon>Helicobacter</taxon>
    </lineage>
</organism>
<proteinExistence type="predicted"/>
<dbReference type="AlphaFoldDB" id="V8C9E2"/>
<evidence type="ECO:0008006" key="3">
    <source>
        <dbReference type="Google" id="ProtNLM"/>
    </source>
</evidence>